<sequence>MQIPVPDYISYIDSVFAEYQYTPIEQEISNIKEKIGLDDTKFFYWMSDQFLHVKSISDEQFPDTEKAQQKQITFFCTKLNSYLKSDLYIQGCKDLLVHYDTSQSKYGQMFCTSVLFQIQSLEIKHKATLVQSPDIQERAIPSGKSEDGRGNLRYVGGYCVQSSLYDPKKAVRLNSSRQKVSYLNYLSDSFANLSSSSKHADTLNATAKKQNKRQSLTNLSDNSFEFFEQLNKKNRDLETFENLHTHGEFVIENVKSKINYDV</sequence>
<dbReference type="EMBL" id="CP111016">
    <property type="protein sequence ID" value="WAR06457.1"/>
    <property type="molecule type" value="Genomic_DNA"/>
</dbReference>
<proteinExistence type="predicted"/>
<organism evidence="1 2">
    <name type="scientific">Mya arenaria</name>
    <name type="common">Soft-shell clam</name>
    <dbReference type="NCBI Taxonomy" id="6604"/>
    <lineage>
        <taxon>Eukaryota</taxon>
        <taxon>Metazoa</taxon>
        <taxon>Spiralia</taxon>
        <taxon>Lophotrochozoa</taxon>
        <taxon>Mollusca</taxon>
        <taxon>Bivalvia</taxon>
        <taxon>Autobranchia</taxon>
        <taxon>Heteroconchia</taxon>
        <taxon>Euheterodonta</taxon>
        <taxon>Imparidentia</taxon>
        <taxon>Neoheterodontei</taxon>
        <taxon>Myida</taxon>
        <taxon>Myoidea</taxon>
        <taxon>Myidae</taxon>
        <taxon>Mya</taxon>
    </lineage>
</organism>
<name>A0ABY7E8X1_MYAAR</name>
<evidence type="ECO:0000313" key="2">
    <source>
        <dbReference type="Proteomes" id="UP001164746"/>
    </source>
</evidence>
<gene>
    <name evidence="1" type="ORF">MAR_021826</name>
</gene>
<accession>A0ABY7E8X1</accession>
<evidence type="ECO:0000313" key="1">
    <source>
        <dbReference type="EMBL" id="WAR06457.1"/>
    </source>
</evidence>
<keyword evidence="2" id="KW-1185">Reference proteome</keyword>
<reference evidence="1" key="1">
    <citation type="submission" date="2022-11" db="EMBL/GenBank/DDBJ databases">
        <title>Centuries of genome instability and evolution in soft-shell clam transmissible cancer (bioRxiv).</title>
        <authorList>
            <person name="Hart S.F.M."/>
            <person name="Yonemitsu M.A."/>
            <person name="Giersch R.M."/>
            <person name="Beal B.F."/>
            <person name="Arriagada G."/>
            <person name="Davis B.W."/>
            <person name="Ostrander E.A."/>
            <person name="Goff S.P."/>
            <person name="Metzger M.J."/>
        </authorList>
    </citation>
    <scope>NUCLEOTIDE SEQUENCE</scope>
    <source>
        <strain evidence="1">MELC-2E11</strain>
        <tissue evidence="1">Siphon/mantle</tissue>
    </source>
</reference>
<protein>
    <submittedName>
        <fullName evidence="1">Uncharacterized protein</fullName>
    </submittedName>
</protein>
<dbReference type="Proteomes" id="UP001164746">
    <property type="component" value="Chromosome 5"/>
</dbReference>